<accession>A0A540LFA2</accession>
<proteinExistence type="predicted"/>
<gene>
    <name evidence="1" type="ORF">C1H46_029314</name>
</gene>
<dbReference type="AlphaFoldDB" id="A0A540LFA2"/>
<comment type="caution">
    <text evidence="1">The sequence shown here is derived from an EMBL/GenBank/DDBJ whole genome shotgun (WGS) entry which is preliminary data.</text>
</comment>
<keyword evidence="2" id="KW-1185">Reference proteome</keyword>
<organism evidence="1 2">
    <name type="scientific">Malus baccata</name>
    <name type="common">Siberian crab apple</name>
    <name type="synonym">Pyrus baccata</name>
    <dbReference type="NCBI Taxonomy" id="106549"/>
    <lineage>
        <taxon>Eukaryota</taxon>
        <taxon>Viridiplantae</taxon>
        <taxon>Streptophyta</taxon>
        <taxon>Embryophyta</taxon>
        <taxon>Tracheophyta</taxon>
        <taxon>Spermatophyta</taxon>
        <taxon>Magnoliopsida</taxon>
        <taxon>eudicotyledons</taxon>
        <taxon>Gunneridae</taxon>
        <taxon>Pentapetalae</taxon>
        <taxon>rosids</taxon>
        <taxon>fabids</taxon>
        <taxon>Rosales</taxon>
        <taxon>Rosaceae</taxon>
        <taxon>Amygdaloideae</taxon>
        <taxon>Maleae</taxon>
        <taxon>Malus</taxon>
    </lineage>
</organism>
<dbReference type="Proteomes" id="UP000315295">
    <property type="component" value="Unassembled WGS sequence"/>
</dbReference>
<name>A0A540LFA2_MALBA</name>
<evidence type="ECO:0000313" key="2">
    <source>
        <dbReference type="Proteomes" id="UP000315295"/>
    </source>
</evidence>
<sequence>MVRIKAPVTLQEQWVNEDRARFNAWLDEERFPYVSDYRSIPFEKWLGPKVGGQFFAPATIKIRPQKIVKMAEEICRPPVVSVETQSVVGLKEKVEVSEPKIDSKNDSSEECSNDEQCQDMVLDAETMTIDMVIGDKADMEKSHSAKLLELKAKIGEIIMPGGHNNCSTHSAADDKKYFAKSKIFGGNSLFGLERNQFEDFVITRSRLGIKHRWPPPDYGSATFLFVC</sequence>
<reference evidence="1 2" key="1">
    <citation type="journal article" date="2019" name="G3 (Bethesda)">
        <title>Sequencing of a Wild Apple (Malus baccata) Genome Unravels the Differences Between Cultivated and Wild Apple Species Regarding Disease Resistance and Cold Tolerance.</title>
        <authorList>
            <person name="Chen X."/>
        </authorList>
    </citation>
    <scope>NUCLEOTIDE SEQUENCE [LARGE SCALE GENOMIC DNA]</scope>
    <source>
        <strain evidence="2">cv. Shandingzi</strain>
        <tissue evidence="1">Leaves</tissue>
    </source>
</reference>
<protein>
    <submittedName>
        <fullName evidence="1">Uncharacterized protein</fullName>
    </submittedName>
</protein>
<evidence type="ECO:0000313" key="1">
    <source>
        <dbReference type="EMBL" id="TQD85140.1"/>
    </source>
</evidence>
<dbReference type="EMBL" id="VIEB01000610">
    <property type="protein sequence ID" value="TQD85140.1"/>
    <property type="molecule type" value="Genomic_DNA"/>
</dbReference>